<comment type="caution">
    <text evidence="2">The sequence shown here is derived from an EMBL/GenBank/DDBJ whole genome shotgun (WGS) entry which is preliminary data.</text>
</comment>
<evidence type="ECO:0000313" key="2">
    <source>
        <dbReference type="EMBL" id="CAG8645027.1"/>
    </source>
</evidence>
<evidence type="ECO:0000313" key="3">
    <source>
        <dbReference type="Proteomes" id="UP000789572"/>
    </source>
</evidence>
<keyword evidence="3" id="KW-1185">Reference proteome</keyword>
<dbReference type="EMBL" id="CAJVPJ010003806">
    <property type="protein sequence ID" value="CAG8645027.1"/>
    <property type="molecule type" value="Genomic_DNA"/>
</dbReference>
<sequence>IYHKSPNRRYSLVQSTNRKGSDQQSEASSSSAPFINSSNSSQKFANIISVIREQFKAIFDRIKVLDSECGLNFRKVIKQATKESRCSAIKSLLAELTNDQMLDENMDYVILENLKTLPTEKIKNKPSEITFITNYLDRIMREIFHNPDKHIVEWPNTGLDEEITRKKQTTGLCSIYYPPATEKQCYIYG</sequence>
<feature type="region of interest" description="Disordered" evidence="1">
    <location>
        <begin position="1"/>
        <end position="35"/>
    </location>
</feature>
<dbReference type="OrthoDB" id="10500363at2759"/>
<feature type="non-terminal residue" evidence="2">
    <location>
        <position position="1"/>
    </location>
</feature>
<dbReference type="Proteomes" id="UP000789572">
    <property type="component" value="Unassembled WGS sequence"/>
</dbReference>
<dbReference type="AlphaFoldDB" id="A0A9N9DLD3"/>
<accession>A0A9N9DLD3</accession>
<feature type="non-terminal residue" evidence="2">
    <location>
        <position position="189"/>
    </location>
</feature>
<name>A0A9N9DLD3_9GLOM</name>
<proteinExistence type="predicted"/>
<gene>
    <name evidence="2" type="ORF">POCULU_LOCUS9633</name>
</gene>
<evidence type="ECO:0000256" key="1">
    <source>
        <dbReference type="SAM" id="MobiDB-lite"/>
    </source>
</evidence>
<reference evidence="2" key="1">
    <citation type="submission" date="2021-06" db="EMBL/GenBank/DDBJ databases">
        <authorList>
            <person name="Kallberg Y."/>
            <person name="Tangrot J."/>
            <person name="Rosling A."/>
        </authorList>
    </citation>
    <scope>NUCLEOTIDE SEQUENCE</scope>
    <source>
        <strain evidence="2">IA702</strain>
    </source>
</reference>
<organism evidence="2 3">
    <name type="scientific">Paraglomus occultum</name>
    <dbReference type="NCBI Taxonomy" id="144539"/>
    <lineage>
        <taxon>Eukaryota</taxon>
        <taxon>Fungi</taxon>
        <taxon>Fungi incertae sedis</taxon>
        <taxon>Mucoromycota</taxon>
        <taxon>Glomeromycotina</taxon>
        <taxon>Glomeromycetes</taxon>
        <taxon>Paraglomerales</taxon>
        <taxon>Paraglomeraceae</taxon>
        <taxon>Paraglomus</taxon>
    </lineage>
</organism>
<feature type="compositionally biased region" description="Low complexity" evidence="1">
    <location>
        <begin position="22"/>
        <end position="35"/>
    </location>
</feature>
<protein>
    <submittedName>
        <fullName evidence="2">842_t:CDS:1</fullName>
    </submittedName>
</protein>